<dbReference type="InterPro" id="IPR003675">
    <property type="entry name" value="Rce1/LyrA-like_dom"/>
</dbReference>
<feature type="domain" description="CAAX prenyl protease 2/Lysostaphin resistance protein A-like" evidence="2">
    <location>
        <begin position="134"/>
        <end position="238"/>
    </location>
</feature>
<protein>
    <recommendedName>
        <fullName evidence="2">CAAX prenyl protease 2/Lysostaphin resistance protein A-like domain-containing protein</fullName>
    </recommendedName>
</protein>
<keyword evidence="4" id="KW-1185">Reference proteome</keyword>
<dbReference type="RefSeq" id="WP_111600383.1">
    <property type="nucleotide sequence ID" value="NZ_QLLL01000014.1"/>
</dbReference>
<evidence type="ECO:0000313" key="3">
    <source>
        <dbReference type="EMBL" id="RAI97704.1"/>
    </source>
</evidence>
<feature type="transmembrane region" description="Helical" evidence="1">
    <location>
        <begin position="61"/>
        <end position="82"/>
    </location>
</feature>
<reference evidence="3 4" key="1">
    <citation type="submission" date="2018-06" db="EMBL/GenBank/DDBJ databases">
        <title>Genomic Encyclopedia of Archaeal and Bacterial Type Strains, Phase II (KMG-II): from individual species to whole genera.</title>
        <authorList>
            <person name="Goeker M."/>
        </authorList>
    </citation>
    <scope>NUCLEOTIDE SEQUENCE [LARGE SCALE GENOMIC DNA]</scope>
    <source>
        <strain evidence="3 4">DSM 23857</strain>
    </source>
</reference>
<evidence type="ECO:0000259" key="2">
    <source>
        <dbReference type="Pfam" id="PF02517"/>
    </source>
</evidence>
<feature type="transmembrane region" description="Helical" evidence="1">
    <location>
        <begin position="201"/>
        <end position="218"/>
    </location>
</feature>
<feature type="transmembrane region" description="Helical" evidence="1">
    <location>
        <begin position="29"/>
        <end position="49"/>
    </location>
</feature>
<dbReference type="EMBL" id="QLLL01000014">
    <property type="protein sequence ID" value="RAI97704.1"/>
    <property type="molecule type" value="Genomic_DNA"/>
</dbReference>
<comment type="caution">
    <text evidence="3">The sequence shown here is derived from an EMBL/GenBank/DDBJ whole genome shotgun (WGS) entry which is preliminary data.</text>
</comment>
<evidence type="ECO:0000313" key="4">
    <source>
        <dbReference type="Proteomes" id="UP000249547"/>
    </source>
</evidence>
<accession>A0A327Q1F6</accession>
<dbReference type="OrthoDB" id="877230at2"/>
<dbReference type="AlphaFoldDB" id="A0A327Q1F6"/>
<name>A0A327Q1F6_9BACT</name>
<sequence length="245" mass="27697">MSLLTPILWILLLLPVLCIAYFQSAKGQLTYLLLFIAYFLTDVYVQILSRQLDTILGWHTRFAWTGKLASLLLAVVFILCMTKDQWKAAGFTTSTNEPSKVRFGVWVFLGFLAFDIVFKMILFPKGGQFNAETFAFQATMPGLTEEILFRGLYLWMLDKVFLPKWQVKGISFGWGLIIVTFFFGLTHGVVVTPDHKVKCDIITIVYLTLISAVSVGILRKFSGNVLYPILGHNAINLINATIRIL</sequence>
<feature type="transmembrane region" description="Helical" evidence="1">
    <location>
        <begin position="134"/>
        <end position="157"/>
    </location>
</feature>
<dbReference type="GO" id="GO:0004175">
    <property type="term" value="F:endopeptidase activity"/>
    <property type="evidence" value="ECO:0007669"/>
    <property type="project" value="UniProtKB-ARBA"/>
</dbReference>
<feature type="transmembrane region" description="Helical" evidence="1">
    <location>
        <begin position="6"/>
        <end position="22"/>
    </location>
</feature>
<feature type="transmembrane region" description="Helical" evidence="1">
    <location>
        <begin position="169"/>
        <end position="189"/>
    </location>
</feature>
<evidence type="ECO:0000256" key="1">
    <source>
        <dbReference type="SAM" id="Phobius"/>
    </source>
</evidence>
<keyword evidence="1" id="KW-0472">Membrane</keyword>
<dbReference type="Pfam" id="PF02517">
    <property type="entry name" value="Rce1-like"/>
    <property type="match status" value="1"/>
</dbReference>
<proteinExistence type="predicted"/>
<dbReference type="GO" id="GO:0080120">
    <property type="term" value="P:CAAX-box protein maturation"/>
    <property type="evidence" value="ECO:0007669"/>
    <property type="project" value="UniProtKB-ARBA"/>
</dbReference>
<feature type="transmembrane region" description="Helical" evidence="1">
    <location>
        <begin position="103"/>
        <end position="122"/>
    </location>
</feature>
<dbReference type="Proteomes" id="UP000249547">
    <property type="component" value="Unassembled WGS sequence"/>
</dbReference>
<keyword evidence="1" id="KW-1133">Transmembrane helix</keyword>
<gene>
    <name evidence="3" type="ORF">LX64_05008</name>
</gene>
<keyword evidence="1" id="KW-0812">Transmembrane</keyword>
<organism evidence="3 4">
    <name type="scientific">Chitinophaga skermanii</name>
    <dbReference type="NCBI Taxonomy" id="331697"/>
    <lineage>
        <taxon>Bacteria</taxon>
        <taxon>Pseudomonadati</taxon>
        <taxon>Bacteroidota</taxon>
        <taxon>Chitinophagia</taxon>
        <taxon>Chitinophagales</taxon>
        <taxon>Chitinophagaceae</taxon>
        <taxon>Chitinophaga</taxon>
    </lineage>
</organism>